<dbReference type="InParanoid" id="H3H9N2"/>
<dbReference type="Pfam" id="PF01061">
    <property type="entry name" value="ABC2_membrane"/>
    <property type="match status" value="1"/>
</dbReference>
<evidence type="ECO:0000313" key="8">
    <source>
        <dbReference type="EnsemblProtists" id="Phyra87574"/>
    </source>
</evidence>
<evidence type="ECO:0000256" key="6">
    <source>
        <dbReference type="SAM" id="Phobius"/>
    </source>
</evidence>
<dbReference type="GO" id="GO:0140359">
    <property type="term" value="F:ABC-type transporter activity"/>
    <property type="evidence" value="ECO:0007669"/>
    <property type="project" value="InterPro"/>
</dbReference>
<protein>
    <recommendedName>
        <fullName evidence="7">ABC-2 type transporter transmembrane domain-containing protein</fullName>
    </recommendedName>
</protein>
<evidence type="ECO:0000313" key="9">
    <source>
        <dbReference type="Proteomes" id="UP000005238"/>
    </source>
</evidence>
<feature type="transmembrane region" description="Helical" evidence="6">
    <location>
        <begin position="258"/>
        <end position="275"/>
    </location>
</feature>
<dbReference type="EnsemblProtists" id="Phyra87574">
    <property type="protein sequence ID" value="Phyra87574"/>
    <property type="gene ID" value="Phyra87574"/>
</dbReference>
<name>H3H9N2_PHYRM</name>
<dbReference type="eggNOG" id="KOG0065">
    <property type="taxonomic scope" value="Eukaryota"/>
</dbReference>
<sequence>MPAFHQPILASVMALQWRALLITYRNQAFVMGKLAMVIIMGLLYCSVFYQFDPTQIAVVMGVMFAAVMFLSMGQGAMIPVYISGRAIFYKQRRANFFRTGSYVLATTVSQIPLALAETIVFGSIVYWVCGFASDVKLFIIFEVVLFVSNLAMGMWFFFLAGVCPDANVVMPVGMVSILVFIIFAGFVVTKSQIPDYLIWAYWISPIGWALKALAINQYRSSEFDVCVYDAVDYCAKYNGLMMGEYYLDLFDFATEKEWVVYAIIYLLAVYVFFTSRAPPALRAPATARKLRLRLSTMHCLVLGFHPRASHTDFKPQAYSLRSSQVVPVCTNPKPAAARKLRLRLSTMHCLVLGFHPRASHTGFKPQAYSLRSSQVVPVSMNPKPAAARKLRLRLRTRCARLTWFPSP</sequence>
<keyword evidence="9" id="KW-1185">Reference proteome</keyword>
<feature type="transmembrane region" description="Helical" evidence="6">
    <location>
        <begin position="28"/>
        <end position="49"/>
    </location>
</feature>
<evidence type="ECO:0000256" key="4">
    <source>
        <dbReference type="ARBA" id="ARBA00022989"/>
    </source>
</evidence>
<feature type="transmembrane region" description="Helical" evidence="6">
    <location>
        <begin position="102"/>
        <end position="127"/>
    </location>
</feature>
<dbReference type="GO" id="GO:0016020">
    <property type="term" value="C:membrane"/>
    <property type="evidence" value="ECO:0007669"/>
    <property type="project" value="UniProtKB-SubCell"/>
</dbReference>
<evidence type="ECO:0000256" key="1">
    <source>
        <dbReference type="ARBA" id="ARBA00004141"/>
    </source>
</evidence>
<dbReference type="AlphaFoldDB" id="H3H9N2"/>
<dbReference type="InterPro" id="IPR013525">
    <property type="entry name" value="ABC2_TM"/>
</dbReference>
<evidence type="ECO:0000256" key="5">
    <source>
        <dbReference type="ARBA" id="ARBA00023136"/>
    </source>
</evidence>
<keyword evidence="2" id="KW-0813">Transport</keyword>
<proteinExistence type="predicted"/>
<evidence type="ECO:0000256" key="2">
    <source>
        <dbReference type="ARBA" id="ARBA00022448"/>
    </source>
</evidence>
<comment type="subcellular location">
    <subcellularLocation>
        <location evidence="1">Membrane</location>
        <topology evidence="1">Multi-pass membrane protein</topology>
    </subcellularLocation>
</comment>
<dbReference type="PANTHER" id="PTHR19241">
    <property type="entry name" value="ATP-BINDING CASSETTE TRANSPORTER"/>
    <property type="match status" value="1"/>
</dbReference>
<evidence type="ECO:0000259" key="7">
    <source>
        <dbReference type="Pfam" id="PF01061"/>
    </source>
</evidence>
<dbReference type="HOGENOM" id="CLU_677029_0_0_1"/>
<feature type="domain" description="ABC-2 type transporter transmembrane" evidence="7">
    <location>
        <begin position="12"/>
        <end position="218"/>
    </location>
</feature>
<evidence type="ECO:0000256" key="3">
    <source>
        <dbReference type="ARBA" id="ARBA00022692"/>
    </source>
</evidence>
<feature type="transmembrane region" description="Helical" evidence="6">
    <location>
        <begin position="139"/>
        <end position="162"/>
    </location>
</feature>
<keyword evidence="4 6" id="KW-1133">Transmembrane helix</keyword>
<feature type="transmembrane region" description="Helical" evidence="6">
    <location>
        <begin position="56"/>
        <end position="82"/>
    </location>
</feature>
<dbReference type="Proteomes" id="UP000005238">
    <property type="component" value="Unassembled WGS sequence"/>
</dbReference>
<keyword evidence="5 6" id="KW-0472">Membrane</keyword>
<reference evidence="9" key="1">
    <citation type="journal article" date="2006" name="Science">
        <title>Phytophthora genome sequences uncover evolutionary origins and mechanisms of pathogenesis.</title>
        <authorList>
            <person name="Tyler B.M."/>
            <person name="Tripathy S."/>
            <person name="Zhang X."/>
            <person name="Dehal P."/>
            <person name="Jiang R.H."/>
            <person name="Aerts A."/>
            <person name="Arredondo F.D."/>
            <person name="Baxter L."/>
            <person name="Bensasson D."/>
            <person name="Beynon J.L."/>
            <person name="Chapman J."/>
            <person name="Damasceno C.M."/>
            <person name="Dorrance A.E."/>
            <person name="Dou D."/>
            <person name="Dickerman A.W."/>
            <person name="Dubchak I.L."/>
            <person name="Garbelotto M."/>
            <person name="Gijzen M."/>
            <person name="Gordon S.G."/>
            <person name="Govers F."/>
            <person name="Grunwald N.J."/>
            <person name="Huang W."/>
            <person name="Ivors K.L."/>
            <person name="Jones R.W."/>
            <person name="Kamoun S."/>
            <person name="Krampis K."/>
            <person name="Lamour K.H."/>
            <person name="Lee M.K."/>
            <person name="McDonald W.H."/>
            <person name="Medina M."/>
            <person name="Meijer H.J."/>
            <person name="Nordberg E.K."/>
            <person name="Maclean D.J."/>
            <person name="Ospina-Giraldo M.D."/>
            <person name="Morris P.F."/>
            <person name="Phuntumart V."/>
            <person name="Putnam N.H."/>
            <person name="Rash S."/>
            <person name="Rose J.K."/>
            <person name="Sakihama Y."/>
            <person name="Salamov A.A."/>
            <person name="Savidor A."/>
            <person name="Scheuring C.F."/>
            <person name="Smith B.M."/>
            <person name="Sobral B.W."/>
            <person name="Terry A."/>
            <person name="Torto-Alalibo T.A."/>
            <person name="Win J."/>
            <person name="Xu Z."/>
            <person name="Zhang H."/>
            <person name="Grigoriev I.V."/>
            <person name="Rokhsar D.S."/>
            <person name="Boore J.L."/>
        </authorList>
    </citation>
    <scope>NUCLEOTIDE SEQUENCE [LARGE SCALE GENOMIC DNA]</scope>
    <source>
        <strain evidence="9">Pr102</strain>
    </source>
</reference>
<accession>H3H9N2</accession>
<feature type="transmembrane region" description="Helical" evidence="6">
    <location>
        <begin position="168"/>
        <end position="189"/>
    </location>
</feature>
<reference evidence="8" key="2">
    <citation type="submission" date="2015-06" db="UniProtKB">
        <authorList>
            <consortium name="EnsemblProtists"/>
        </authorList>
    </citation>
    <scope>IDENTIFICATION</scope>
    <source>
        <strain evidence="8">Pr102</strain>
    </source>
</reference>
<feature type="transmembrane region" description="Helical" evidence="6">
    <location>
        <begin position="196"/>
        <end position="215"/>
    </location>
</feature>
<keyword evidence="3 6" id="KW-0812">Transmembrane</keyword>
<dbReference type="EMBL" id="DS568061">
    <property type="status" value="NOT_ANNOTATED_CDS"/>
    <property type="molecule type" value="Genomic_DNA"/>
</dbReference>
<organism evidence="8 9">
    <name type="scientific">Phytophthora ramorum</name>
    <name type="common">Sudden oak death agent</name>
    <dbReference type="NCBI Taxonomy" id="164328"/>
    <lineage>
        <taxon>Eukaryota</taxon>
        <taxon>Sar</taxon>
        <taxon>Stramenopiles</taxon>
        <taxon>Oomycota</taxon>
        <taxon>Peronosporomycetes</taxon>
        <taxon>Peronosporales</taxon>
        <taxon>Peronosporaceae</taxon>
        <taxon>Phytophthora</taxon>
    </lineage>
</organism>